<feature type="compositionally biased region" description="Low complexity" evidence="1">
    <location>
        <begin position="43"/>
        <end position="57"/>
    </location>
</feature>
<name>A0ABQ1VYC7_9BACL</name>
<reference evidence="3" key="1">
    <citation type="journal article" date="2019" name="Int. J. Syst. Evol. Microbiol.">
        <title>The Global Catalogue of Microorganisms (GCM) 10K type strain sequencing project: providing services to taxonomists for standard genome sequencing and annotation.</title>
        <authorList>
            <consortium name="The Broad Institute Genomics Platform"/>
            <consortium name="The Broad Institute Genome Sequencing Center for Infectious Disease"/>
            <person name="Wu L."/>
            <person name="Ma J."/>
        </authorList>
    </citation>
    <scope>NUCLEOTIDE SEQUENCE [LARGE SCALE GENOMIC DNA]</scope>
    <source>
        <strain evidence="3">CGMCC 1.15420</strain>
    </source>
</reference>
<dbReference type="Proteomes" id="UP000608420">
    <property type="component" value="Unassembled WGS sequence"/>
</dbReference>
<evidence type="ECO:0000256" key="1">
    <source>
        <dbReference type="SAM" id="MobiDB-lite"/>
    </source>
</evidence>
<evidence type="ECO:0008006" key="4">
    <source>
        <dbReference type="Google" id="ProtNLM"/>
    </source>
</evidence>
<accession>A0ABQ1VYC7</accession>
<protein>
    <recommendedName>
        <fullName evidence="4">HNH/Endo VII superfamily nuclease toxins domain-containing protein</fullName>
    </recommendedName>
</protein>
<feature type="region of interest" description="Disordered" evidence="1">
    <location>
        <begin position="1"/>
        <end position="66"/>
    </location>
</feature>
<evidence type="ECO:0000313" key="2">
    <source>
        <dbReference type="EMBL" id="GGG02528.1"/>
    </source>
</evidence>
<keyword evidence="3" id="KW-1185">Reference proteome</keyword>
<dbReference type="EMBL" id="BMIW01000017">
    <property type="protein sequence ID" value="GGG02528.1"/>
    <property type="molecule type" value="Genomic_DNA"/>
</dbReference>
<evidence type="ECO:0000313" key="3">
    <source>
        <dbReference type="Proteomes" id="UP000608420"/>
    </source>
</evidence>
<organism evidence="2 3">
    <name type="scientific">Paenibacillus aceti</name>
    <dbReference type="NCBI Taxonomy" id="1820010"/>
    <lineage>
        <taxon>Bacteria</taxon>
        <taxon>Bacillati</taxon>
        <taxon>Bacillota</taxon>
        <taxon>Bacilli</taxon>
        <taxon>Bacillales</taxon>
        <taxon>Paenibacillaceae</taxon>
        <taxon>Paenibacillus</taxon>
    </lineage>
</organism>
<sequence length="122" mass="13513">MGEGRLVSPKGNPSTGLKQGAKRTGNIAKQTVTSNKGKTLDVTPTSIHTTTTSVPSPYKGTPNSTVDIIDKTTGEIKTRRYYGPDGRAIRDVDYTNHGNAKNHPEWPHEHIYKWYKDGTFDR</sequence>
<dbReference type="RefSeq" id="WP_188831442.1">
    <property type="nucleotide sequence ID" value="NZ_BMIW01000017.1"/>
</dbReference>
<comment type="caution">
    <text evidence="2">The sequence shown here is derived from an EMBL/GenBank/DDBJ whole genome shotgun (WGS) entry which is preliminary data.</text>
</comment>
<gene>
    <name evidence="2" type="ORF">GCM10010913_25340</name>
</gene>
<proteinExistence type="predicted"/>
<feature type="compositionally biased region" description="Polar residues" evidence="1">
    <location>
        <begin position="27"/>
        <end position="37"/>
    </location>
</feature>